<gene>
    <name evidence="1" type="ORF">NCG91_06290</name>
</gene>
<comment type="caution">
    <text evidence="1">The sequence shown here is derived from an EMBL/GenBank/DDBJ whole genome shotgun (WGS) entry which is preliminary data.</text>
</comment>
<dbReference type="EMBL" id="JAMQGR010000001">
    <property type="protein sequence ID" value="MCM2565201.1"/>
    <property type="molecule type" value="Genomic_DNA"/>
</dbReference>
<organism evidence="1 2">
    <name type="scientific">Janthinobacterium kumbetense</name>
    <dbReference type="NCBI Taxonomy" id="2950280"/>
    <lineage>
        <taxon>Bacteria</taxon>
        <taxon>Pseudomonadati</taxon>
        <taxon>Pseudomonadota</taxon>
        <taxon>Betaproteobacteria</taxon>
        <taxon>Burkholderiales</taxon>
        <taxon>Oxalobacteraceae</taxon>
        <taxon>Janthinobacterium</taxon>
    </lineage>
</organism>
<reference evidence="1 2" key="1">
    <citation type="submission" date="2022-06" db="EMBL/GenBank/DDBJ databases">
        <title>Janthinobacterium kumbetensis sp. nov., isolated from spring water in Turkey.</title>
        <authorList>
            <person name="Inan Bektas K."/>
            <person name="Belduz A.A."/>
            <person name="Canakci S."/>
            <person name="Nalcaoglu A."/>
            <person name="Ceylan E."/>
            <person name="Kati H."/>
        </authorList>
    </citation>
    <scope>NUCLEOTIDE SEQUENCE [LARGE SCALE GENOMIC DNA]</scope>
    <source>
        <strain evidence="1 2">GK</strain>
    </source>
</reference>
<dbReference type="Proteomes" id="UP001202243">
    <property type="component" value="Unassembled WGS sequence"/>
</dbReference>
<accession>A0ABT0WQK8</accession>
<name>A0ABT0WQK8_9BURK</name>
<proteinExistence type="predicted"/>
<dbReference type="RefSeq" id="WP_251349066.1">
    <property type="nucleotide sequence ID" value="NZ_JAMQGR010000001.1"/>
</dbReference>
<evidence type="ECO:0000313" key="2">
    <source>
        <dbReference type="Proteomes" id="UP001202243"/>
    </source>
</evidence>
<evidence type="ECO:0000313" key="1">
    <source>
        <dbReference type="EMBL" id="MCM2565201.1"/>
    </source>
</evidence>
<keyword evidence="2" id="KW-1185">Reference proteome</keyword>
<protein>
    <submittedName>
        <fullName evidence="1">Uncharacterized protein</fullName>
    </submittedName>
</protein>
<sequence>MNKQYISTFRTIEISDERQYSMDFHVVANSYNCYGGHTTLSPIGDFLLAGSGSFGDAIQEIAVTLHFRDSGPAKKTLESLLEAHNNFRATLPKITYRRAKGKVEIDIASELMEGRDWTRSSILSLPLFKAGVDEVIHALGLLSKRLKRTDDFSLEKFLDHCEAARKRVPDSEEALQLLASGLEAAAQAKRDGMSAWEQLGIDWEDFHPKAREILDDPFFWNCTDDFSPNGNDTGADLLESYLDWHKTHKEVTPIRFLEKLAKQWGYADIHAMDDDVRCEASIALAFADIKLRAACNQQARQLALDAIGQQRAQALAAGDWSHREEKLHALDQIEAKLKQMDNTMLHLTD</sequence>